<accession>A0A2H6CUP9</accession>
<dbReference type="InterPro" id="IPR037523">
    <property type="entry name" value="VOC_core"/>
</dbReference>
<dbReference type="InterPro" id="IPR029068">
    <property type="entry name" value="Glyas_Bleomycin-R_OHBP_Dase"/>
</dbReference>
<evidence type="ECO:0000313" key="2">
    <source>
        <dbReference type="EMBL" id="GBD68723.1"/>
    </source>
</evidence>
<dbReference type="SUPFAM" id="SSF54593">
    <property type="entry name" value="Glyoxalase/Bleomycin resistance protein/Dihydroxybiphenyl dioxygenase"/>
    <property type="match status" value="1"/>
</dbReference>
<dbReference type="PROSITE" id="PS51819">
    <property type="entry name" value="VOC"/>
    <property type="match status" value="1"/>
</dbReference>
<dbReference type="PANTHER" id="PTHR36113">
    <property type="entry name" value="LYASE, PUTATIVE-RELATED-RELATED"/>
    <property type="match status" value="1"/>
</dbReference>
<feature type="domain" description="VOC" evidence="1">
    <location>
        <begin position="2"/>
        <end position="126"/>
    </location>
</feature>
<reference evidence="2 3" key="1">
    <citation type="submission" date="2016-05" db="EMBL/GenBank/DDBJ databases">
        <title>Whole genome sequencing of Tetragenococcus halophilus subsp. halophilus NISL 7118.</title>
        <authorList>
            <person name="Shiwa Y."/>
            <person name="Nishimura I."/>
            <person name="Yoshikawa H."/>
            <person name="Koyama Y."/>
            <person name="Oguma T."/>
        </authorList>
    </citation>
    <scope>NUCLEOTIDE SEQUENCE [LARGE SCALE GENOMIC DNA]</scope>
    <source>
        <strain evidence="2 3">NISL 7118</strain>
    </source>
</reference>
<dbReference type="AlphaFoldDB" id="A0A2H6CUP9"/>
<keyword evidence="3" id="KW-1185">Reference proteome</keyword>
<dbReference type="EMBL" id="BDEC01000060">
    <property type="protein sequence ID" value="GBD68723.1"/>
    <property type="molecule type" value="Genomic_DNA"/>
</dbReference>
<dbReference type="Gene3D" id="3.10.180.10">
    <property type="entry name" value="2,3-Dihydroxybiphenyl 1,2-Dioxygenase, domain 1"/>
    <property type="match status" value="1"/>
</dbReference>
<dbReference type="Pfam" id="PF00903">
    <property type="entry name" value="Glyoxalase"/>
    <property type="match status" value="1"/>
</dbReference>
<dbReference type="PANTHER" id="PTHR36113:SF1">
    <property type="entry name" value="GLYOXALASE_BLEOMYCIN RESISTANCE PROTEIN_DIOXYGENASE"/>
    <property type="match status" value="1"/>
</dbReference>
<protein>
    <recommendedName>
        <fullName evidence="1">VOC domain-containing protein</fullName>
    </recommendedName>
</protein>
<comment type="caution">
    <text evidence="2">The sequence shown here is derived from an EMBL/GenBank/DDBJ whole genome shotgun (WGS) entry which is preliminary data.</text>
</comment>
<dbReference type="InterPro" id="IPR051332">
    <property type="entry name" value="Fosfomycin_Res_Enzymes"/>
</dbReference>
<sequence>MKVEHIAIWVEDIEKMKAFYQKYFNVGSTELYHNQKTDFRSYFLTFEEGSRIELTTKQHLSNRVADSLGYSHIALAVGDKSAVDDFAERFVKDGYPLLNGPRTTGDGYYEAVIQDPEGNLIELTTD</sequence>
<organism evidence="2 3">
    <name type="scientific">Tetragenococcus halophilus subsp. halophilus</name>
    <dbReference type="NCBI Taxonomy" id="1513897"/>
    <lineage>
        <taxon>Bacteria</taxon>
        <taxon>Bacillati</taxon>
        <taxon>Bacillota</taxon>
        <taxon>Bacilli</taxon>
        <taxon>Lactobacillales</taxon>
        <taxon>Enterococcaceae</taxon>
        <taxon>Tetragenococcus</taxon>
    </lineage>
</organism>
<dbReference type="RefSeq" id="WP_103103577.1">
    <property type="nucleotide sequence ID" value="NZ_BDEC01000060.1"/>
</dbReference>
<dbReference type="Proteomes" id="UP000236214">
    <property type="component" value="Unassembled WGS sequence"/>
</dbReference>
<dbReference type="InterPro" id="IPR004360">
    <property type="entry name" value="Glyas_Fos-R_dOase_dom"/>
</dbReference>
<proteinExistence type="predicted"/>
<evidence type="ECO:0000259" key="1">
    <source>
        <dbReference type="PROSITE" id="PS51819"/>
    </source>
</evidence>
<evidence type="ECO:0000313" key="3">
    <source>
        <dbReference type="Proteomes" id="UP000236214"/>
    </source>
</evidence>
<name>A0A2H6CUP9_TETHA</name>
<gene>
    <name evidence="2" type="ORF">TEHN7118_1529</name>
</gene>